<dbReference type="InterPro" id="IPR027417">
    <property type="entry name" value="P-loop_NTPase"/>
</dbReference>
<evidence type="ECO:0000313" key="5">
    <source>
        <dbReference type="EnsemblMetazoa" id="XP_016837680"/>
    </source>
</evidence>
<evidence type="ECO:0000313" key="6">
    <source>
        <dbReference type="Proteomes" id="UP000002358"/>
    </source>
</evidence>
<dbReference type="EnsemblMetazoa" id="XM_016982191">
    <property type="protein sequence ID" value="XP_016837680"/>
    <property type="gene ID" value="LOC100117115"/>
</dbReference>
<comment type="similarity">
    <text evidence="3">Belongs to the KTI12 family.</text>
</comment>
<keyword evidence="6" id="KW-1185">Reference proteome</keyword>
<dbReference type="GeneID" id="100117115"/>
<accession>A0A7M7ILB8</accession>
<dbReference type="Gene3D" id="3.40.50.300">
    <property type="entry name" value="P-loop containing nucleotide triphosphate hydrolases"/>
    <property type="match status" value="1"/>
</dbReference>
<dbReference type="FunFam" id="3.40.50.300:FF:000827">
    <property type="entry name" value="KTI12 chromatin-associated homolog"/>
    <property type="match status" value="1"/>
</dbReference>
<dbReference type="SUPFAM" id="SSF52540">
    <property type="entry name" value="P-loop containing nucleoside triphosphate hydrolases"/>
    <property type="match status" value="1"/>
</dbReference>
<evidence type="ECO:0000256" key="2">
    <source>
        <dbReference type="ARBA" id="ARBA00022840"/>
    </source>
</evidence>
<evidence type="ECO:0000256" key="3">
    <source>
        <dbReference type="ARBA" id="ARBA00025768"/>
    </source>
</evidence>
<dbReference type="AlphaFoldDB" id="A0A7M7ILB8"/>
<dbReference type="FunCoup" id="A0A7M7ILB8">
    <property type="interactions" value="952"/>
</dbReference>
<keyword evidence="2" id="KW-0067">ATP-binding</keyword>
<reference evidence="5" key="1">
    <citation type="submission" date="2021-01" db="UniProtKB">
        <authorList>
            <consortium name="EnsemblMetazoa"/>
        </authorList>
    </citation>
    <scope>IDENTIFICATION</scope>
</reference>
<keyword evidence="1" id="KW-0547">Nucleotide-binding</keyword>
<proteinExistence type="inferred from homology"/>
<dbReference type="Proteomes" id="UP000002358">
    <property type="component" value="Chromosome 2"/>
</dbReference>
<evidence type="ECO:0000256" key="1">
    <source>
        <dbReference type="ARBA" id="ARBA00022741"/>
    </source>
</evidence>
<dbReference type="GO" id="GO:0006357">
    <property type="term" value="P:regulation of transcription by RNA polymerase II"/>
    <property type="evidence" value="ECO:0007669"/>
    <property type="project" value="UniProtKB-ARBA"/>
</dbReference>
<dbReference type="InterPro" id="IPR013641">
    <property type="entry name" value="KTI12/PSTK"/>
</dbReference>
<dbReference type="SMR" id="A0A7M7ILB8"/>
<evidence type="ECO:0000256" key="4">
    <source>
        <dbReference type="ARBA" id="ARBA00026170"/>
    </source>
</evidence>
<dbReference type="PANTHER" id="PTHR12435">
    <property type="match status" value="1"/>
</dbReference>
<dbReference type="OrthoDB" id="9972657at2759"/>
<dbReference type="InParanoid" id="A0A7M7ILB8"/>
<sequence length="306" mass="35136">MRDEFELPPGARSFCCIYAHLNMSAPTSDNNKMPLLIMTGIPCSGKTTRAKELKEFFEAKKGKKVEIISEEEAITKATFDKNTFYADSKKEKLIRGDIKSNAQRLLNSDDVLIIDGSNYIKGFRYEIYCMSKLYKAPQCSVQCDLPVEAAWLWNEKRPSEEQYSREIFDALVLRYEAPDSKNRWDSPLFVVNPEDELRCEEIYASLYNVKAPKPNLSTQSPPLSATNYLYDMDRITQEIVNEVIAAKQLGIENNIKIAKYNVVLQTSGSVPQLTKLRRQFLTYSKMQQIETDQIPSLFIQYLNKSL</sequence>
<dbReference type="RefSeq" id="XP_016837680.1">
    <property type="nucleotide sequence ID" value="XM_016982191.3"/>
</dbReference>
<protein>
    <recommendedName>
        <fullName evidence="4">Protein KTI12 homolog</fullName>
    </recommendedName>
</protein>
<dbReference type="GO" id="GO:0005524">
    <property type="term" value="F:ATP binding"/>
    <property type="evidence" value="ECO:0007669"/>
    <property type="project" value="UniProtKB-KW"/>
</dbReference>
<name>A0A7M7ILB8_NASVI</name>
<dbReference type="Pfam" id="PF08433">
    <property type="entry name" value="KTI12"/>
    <property type="match status" value="1"/>
</dbReference>
<dbReference type="GO" id="GO:0006400">
    <property type="term" value="P:tRNA modification"/>
    <property type="evidence" value="ECO:0007669"/>
    <property type="project" value="UniProtKB-ARBA"/>
</dbReference>
<organism evidence="5 6">
    <name type="scientific">Nasonia vitripennis</name>
    <name type="common">Parasitic wasp</name>
    <dbReference type="NCBI Taxonomy" id="7425"/>
    <lineage>
        <taxon>Eukaryota</taxon>
        <taxon>Metazoa</taxon>
        <taxon>Ecdysozoa</taxon>
        <taxon>Arthropoda</taxon>
        <taxon>Hexapoda</taxon>
        <taxon>Insecta</taxon>
        <taxon>Pterygota</taxon>
        <taxon>Neoptera</taxon>
        <taxon>Endopterygota</taxon>
        <taxon>Hymenoptera</taxon>
        <taxon>Apocrita</taxon>
        <taxon>Proctotrupomorpha</taxon>
        <taxon>Chalcidoidea</taxon>
        <taxon>Pteromalidae</taxon>
        <taxon>Pteromalinae</taxon>
        <taxon>Nasonia</taxon>
    </lineage>
</organism>